<dbReference type="Proteomes" id="UP000005446">
    <property type="component" value="Unassembled WGS sequence"/>
</dbReference>
<name>H0EI01_GLAL7</name>
<accession>H0EI01</accession>
<evidence type="ECO:0000313" key="1">
    <source>
        <dbReference type="EMBL" id="EHL01794.1"/>
    </source>
</evidence>
<dbReference type="InParanoid" id="H0EI01"/>
<dbReference type="HOGENOM" id="CLU_2654729_0_0_1"/>
<dbReference type="AlphaFoldDB" id="H0EI01"/>
<reference evidence="1 2" key="1">
    <citation type="journal article" date="2012" name="Eukaryot. Cell">
        <title>Genome sequence of the fungus Glarea lozoyensis: the first genome sequence of a species from the Helotiaceae family.</title>
        <authorList>
            <person name="Youssar L."/>
            <person name="Gruening B.A."/>
            <person name="Erxleben A."/>
            <person name="Guenther S."/>
            <person name="Huettel W."/>
        </authorList>
    </citation>
    <scope>NUCLEOTIDE SEQUENCE [LARGE SCALE GENOMIC DNA]</scope>
    <source>
        <strain evidence="2">ATCC 74030 / MF5533</strain>
    </source>
</reference>
<dbReference type="EMBL" id="AGUE01000044">
    <property type="protein sequence ID" value="EHL01794.1"/>
    <property type="molecule type" value="Genomic_DNA"/>
</dbReference>
<comment type="caution">
    <text evidence="1">The sequence shown here is derived from an EMBL/GenBank/DDBJ whole genome shotgun (WGS) entry which is preliminary data.</text>
</comment>
<gene>
    <name evidence="1" type="ORF">M7I_2146</name>
</gene>
<protein>
    <submittedName>
        <fullName evidence="1">Uncharacterized protein</fullName>
    </submittedName>
</protein>
<keyword evidence="2" id="KW-1185">Reference proteome</keyword>
<sequence>MARNGQELPSWAVFTVWFRVQVETIVHRIELYVNGREVITYSIRRGSLLFVSSTSTSHTIITFGLLQDLYTSHLYK</sequence>
<organism evidence="1 2">
    <name type="scientific">Glarea lozoyensis (strain ATCC 74030 / MF5533)</name>
    <dbReference type="NCBI Taxonomy" id="1104152"/>
    <lineage>
        <taxon>Eukaryota</taxon>
        <taxon>Fungi</taxon>
        <taxon>Dikarya</taxon>
        <taxon>Ascomycota</taxon>
        <taxon>Pezizomycotina</taxon>
        <taxon>Leotiomycetes</taxon>
        <taxon>Helotiales</taxon>
        <taxon>Helotiaceae</taxon>
        <taxon>Glarea</taxon>
    </lineage>
</organism>
<evidence type="ECO:0000313" key="2">
    <source>
        <dbReference type="Proteomes" id="UP000005446"/>
    </source>
</evidence>
<proteinExistence type="predicted"/>